<evidence type="ECO:0000313" key="3">
    <source>
        <dbReference type="EMBL" id="EYU35351.1"/>
    </source>
</evidence>
<keyword evidence="1" id="KW-0812">Transmembrane</keyword>
<feature type="signal peptide" evidence="2">
    <location>
        <begin position="1"/>
        <end position="24"/>
    </location>
</feature>
<evidence type="ECO:0000256" key="1">
    <source>
        <dbReference type="SAM" id="Phobius"/>
    </source>
</evidence>
<dbReference type="AlphaFoldDB" id="A0A022R534"/>
<accession>A0A022R534</accession>
<organism evidence="3 4">
    <name type="scientific">Erythranthe guttata</name>
    <name type="common">Yellow monkey flower</name>
    <name type="synonym">Mimulus guttatus</name>
    <dbReference type="NCBI Taxonomy" id="4155"/>
    <lineage>
        <taxon>Eukaryota</taxon>
        <taxon>Viridiplantae</taxon>
        <taxon>Streptophyta</taxon>
        <taxon>Embryophyta</taxon>
        <taxon>Tracheophyta</taxon>
        <taxon>Spermatophyta</taxon>
        <taxon>Magnoliopsida</taxon>
        <taxon>eudicotyledons</taxon>
        <taxon>Gunneridae</taxon>
        <taxon>Pentapetalae</taxon>
        <taxon>asterids</taxon>
        <taxon>lamiids</taxon>
        <taxon>Lamiales</taxon>
        <taxon>Phrymaceae</taxon>
        <taxon>Erythranthe</taxon>
    </lineage>
</organism>
<sequence>MKNRAIISWALLLMIMAIAFVVKGDHMNFIHEDHSKVSGEGEQQQKRIVVVVHQKRGASAGNSDISKKPPNRSGSTIINNNLTSTSFFLVIFFSFSLCVFQCVYGY</sequence>
<feature type="transmembrane region" description="Helical" evidence="1">
    <location>
        <begin position="85"/>
        <end position="104"/>
    </location>
</feature>
<keyword evidence="1" id="KW-0472">Membrane</keyword>
<gene>
    <name evidence="3" type="ORF">MIMGU_mgv1a016815mg</name>
</gene>
<reference evidence="3 4" key="1">
    <citation type="journal article" date="2013" name="Proc. Natl. Acad. Sci. U.S.A.">
        <title>Fine-scale variation in meiotic recombination in Mimulus inferred from population shotgun sequencing.</title>
        <authorList>
            <person name="Hellsten U."/>
            <person name="Wright K.M."/>
            <person name="Jenkins J."/>
            <person name="Shu S."/>
            <person name="Yuan Y."/>
            <person name="Wessler S.R."/>
            <person name="Schmutz J."/>
            <person name="Willis J.H."/>
            <person name="Rokhsar D.S."/>
        </authorList>
    </citation>
    <scope>NUCLEOTIDE SEQUENCE [LARGE SCALE GENOMIC DNA]</scope>
    <source>
        <strain evidence="4">cv. DUN x IM62</strain>
    </source>
</reference>
<keyword evidence="1" id="KW-1133">Transmembrane helix</keyword>
<proteinExistence type="predicted"/>
<protein>
    <submittedName>
        <fullName evidence="3">Uncharacterized protein</fullName>
    </submittedName>
</protein>
<feature type="chain" id="PRO_5001507796" evidence="2">
    <location>
        <begin position="25"/>
        <end position="106"/>
    </location>
</feature>
<evidence type="ECO:0000256" key="2">
    <source>
        <dbReference type="SAM" id="SignalP"/>
    </source>
</evidence>
<keyword evidence="4" id="KW-1185">Reference proteome</keyword>
<keyword evidence="2" id="KW-0732">Signal</keyword>
<dbReference type="EMBL" id="KI630626">
    <property type="protein sequence ID" value="EYU35351.1"/>
    <property type="molecule type" value="Genomic_DNA"/>
</dbReference>
<dbReference type="Proteomes" id="UP000030748">
    <property type="component" value="Unassembled WGS sequence"/>
</dbReference>
<evidence type="ECO:0000313" key="4">
    <source>
        <dbReference type="Proteomes" id="UP000030748"/>
    </source>
</evidence>
<name>A0A022R534_ERYGU</name>